<evidence type="ECO:0000313" key="3">
    <source>
        <dbReference type="EMBL" id="KKN39920.1"/>
    </source>
</evidence>
<dbReference type="InterPro" id="IPR002656">
    <property type="entry name" value="Acyl_transf_3_dom"/>
</dbReference>
<dbReference type="GO" id="GO:0000271">
    <property type="term" value="P:polysaccharide biosynthetic process"/>
    <property type="evidence" value="ECO:0007669"/>
    <property type="project" value="TreeGrafter"/>
</dbReference>
<reference evidence="3" key="1">
    <citation type="journal article" date="2015" name="Nature">
        <title>Complex archaea that bridge the gap between prokaryotes and eukaryotes.</title>
        <authorList>
            <person name="Spang A."/>
            <person name="Saw J.H."/>
            <person name="Jorgensen S.L."/>
            <person name="Zaremba-Niedzwiedzka K."/>
            <person name="Martijn J."/>
            <person name="Lind A.E."/>
            <person name="van Eijk R."/>
            <person name="Schleper C."/>
            <person name="Guy L."/>
            <person name="Ettema T.J."/>
        </authorList>
    </citation>
    <scope>NUCLEOTIDE SEQUENCE</scope>
</reference>
<accession>A0A0F9Q7E1</accession>
<sequence>MTTKLLHLDLDKDRIYGLDYLRFWAIMLVLISHGRWILRPRFGDIEFMSIGGFWGVELFFVLSGFLIGGILIRIFEREKRFDFEVIVGFWKRRWFRTLPNYYLIFFLNALLAIVFAKFVYNDIRYYAFLLFLQNFFTEHPHFFEEAWSLAVEEWFYLSFPVFLIFVNRFKGKTDSKKITVIKSILFLLLLSLLLKILVVSYQNPNWDTGIRKIVPLRLDSVLTGVFFAWIKYYYVDFYRKYTKAMLCLAVFLLIVSAFYYYTDIIQDGLENTSWFSKTFIFTITSLGFALLLPYYSETELGKPKGFFRKAVTKISLVSYSAYLIHFSFVLLGLSRISKWNNTILFSLALYLFYFGITFFFSILLYKFYERPMTDLRDYSPNSKGFKQVRDYAVRSRQLIKKSFSN</sequence>
<feature type="transmembrane region" description="Helical" evidence="1">
    <location>
        <begin position="146"/>
        <end position="166"/>
    </location>
</feature>
<keyword evidence="1" id="KW-0812">Transmembrane</keyword>
<organism evidence="3">
    <name type="scientific">marine sediment metagenome</name>
    <dbReference type="NCBI Taxonomy" id="412755"/>
    <lineage>
        <taxon>unclassified sequences</taxon>
        <taxon>metagenomes</taxon>
        <taxon>ecological metagenomes</taxon>
    </lineage>
</organism>
<name>A0A0F9Q7E1_9ZZZZ</name>
<keyword evidence="1" id="KW-1133">Transmembrane helix</keyword>
<dbReference type="Pfam" id="PF01757">
    <property type="entry name" value="Acyl_transf_3"/>
    <property type="match status" value="1"/>
</dbReference>
<feature type="transmembrane region" description="Helical" evidence="1">
    <location>
        <begin position="274"/>
        <end position="295"/>
    </location>
</feature>
<dbReference type="PANTHER" id="PTHR23028">
    <property type="entry name" value="ACETYLTRANSFERASE"/>
    <property type="match status" value="1"/>
</dbReference>
<comment type="caution">
    <text evidence="3">The sequence shown here is derived from an EMBL/GenBank/DDBJ whole genome shotgun (WGS) entry which is preliminary data.</text>
</comment>
<evidence type="ECO:0000256" key="1">
    <source>
        <dbReference type="SAM" id="Phobius"/>
    </source>
</evidence>
<dbReference type="EMBL" id="LAZR01001736">
    <property type="protein sequence ID" value="KKN39920.1"/>
    <property type="molecule type" value="Genomic_DNA"/>
</dbReference>
<feature type="transmembrane region" description="Helical" evidence="1">
    <location>
        <begin position="20"/>
        <end position="38"/>
    </location>
</feature>
<feature type="transmembrane region" description="Helical" evidence="1">
    <location>
        <begin position="316"/>
        <end position="337"/>
    </location>
</feature>
<feature type="domain" description="Acyltransferase 3" evidence="2">
    <location>
        <begin position="15"/>
        <end position="365"/>
    </location>
</feature>
<dbReference type="AlphaFoldDB" id="A0A0F9Q7E1"/>
<feature type="transmembrane region" description="Helical" evidence="1">
    <location>
        <begin position="213"/>
        <end position="232"/>
    </location>
</feature>
<keyword evidence="1" id="KW-0472">Membrane</keyword>
<evidence type="ECO:0000259" key="2">
    <source>
        <dbReference type="Pfam" id="PF01757"/>
    </source>
</evidence>
<protein>
    <recommendedName>
        <fullName evidence="2">Acyltransferase 3 domain-containing protein</fullName>
    </recommendedName>
</protein>
<dbReference type="PANTHER" id="PTHR23028:SF53">
    <property type="entry name" value="ACYL_TRANSF_3 DOMAIN-CONTAINING PROTEIN"/>
    <property type="match status" value="1"/>
</dbReference>
<feature type="transmembrane region" description="Helical" evidence="1">
    <location>
        <begin position="50"/>
        <end position="72"/>
    </location>
</feature>
<dbReference type="InterPro" id="IPR050879">
    <property type="entry name" value="Acyltransferase_3"/>
</dbReference>
<feature type="transmembrane region" description="Helical" evidence="1">
    <location>
        <begin position="244"/>
        <end position="262"/>
    </location>
</feature>
<feature type="transmembrane region" description="Helical" evidence="1">
    <location>
        <begin position="343"/>
        <end position="365"/>
    </location>
</feature>
<dbReference type="GO" id="GO:0016747">
    <property type="term" value="F:acyltransferase activity, transferring groups other than amino-acyl groups"/>
    <property type="evidence" value="ECO:0007669"/>
    <property type="project" value="InterPro"/>
</dbReference>
<dbReference type="GO" id="GO:0016020">
    <property type="term" value="C:membrane"/>
    <property type="evidence" value="ECO:0007669"/>
    <property type="project" value="TreeGrafter"/>
</dbReference>
<proteinExistence type="predicted"/>
<feature type="transmembrane region" description="Helical" evidence="1">
    <location>
        <begin position="101"/>
        <end position="120"/>
    </location>
</feature>
<feature type="transmembrane region" description="Helical" evidence="1">
    <location>
        <begin position="178"/>
        <end position="201"/>
    </location>
</feature>
<gene>
    <name evidence="3" type="ORF">LCGC14_0738560</name>
</gene>